<evidence type="ECO:0008006" key="5">
    <source>
        <dbReference type="Google" id="ProtNLM"/>
    </source>
</evidence>
<feature type="transmembrane region" description="Helical" evidence="1">
    <location>
        <begin position="118"/>
        <end position="138"/>
    </location>
</feature>
<keyword evidence="2" id="KW-0732">Signal</keyword>
<feature type="signal peptide" evidence="2">
    <location>
        <begin position="1"/>
        <end position="22"/>
    </location>
</feature>
<dbReference type="InterPro" id="IPR008637">
    <property type="entry name" value="HR_lesion"/>
</dbReference>
<keyword evidence="1" id="KW-0472">Membrane</keyword>
<dbReference type="Pfam" id="PF05514">
    <property type="entry name" value="HR_lesion"/>
    <property type="match status" value="1"/>
</dbReference>
<dbReference type="PANTHER" id="PTHR31474">
    <property type="entry name" value="HR-LIKE LESION-INDUCER"/>
    <property type="match status" value="1"/>
</dbReference>
<evidence type="ECO:0000313" key="3">
    <source>
        <dbReference type="EMBL" id="KAK9993489.1"/>
    </source>
</evidence>
<dbReference type="EMBL" id="JAZDWU010000008">
    <property type="protein sequence ID" value="KAK9993489.1"/>
    <property type="molecule type" value="Genomic_DNA"/>
</dbReference>
<dbReference type="PANTHER" id="PTHR31474:SF9">
    <property type="entry name" value="HR-LIKE LESION-INDUCING PROTEIN-LIKE PROTEIN"/>
    <property type="match status" value="1"/>
</dbReference>
<keyword evidence="4" id="KW-1185">Reference proteome</keyword>
<accession>A0AAW2C5M3</accession>
<feature type="chain" id="PRO_5043318312" description="HR-like lesion-inducer" evidence="2">
    <location>
        <begin position="23"/>
        <end position="197"/>
    </location>
</feature>
<evidence type="ECO:0000256" key="1">
    <source>
        <dbReference type="SAM" id="Phobius"/>
    </source>
</evidence>
<evidence type="ECO:0000256" key="2">
    <source>
        <dbReference type="SAM" id="SignalP"/>
    </source>
</evidence>
<comment type="caution">
    <text evidence="3">The sequence shown here is derived from an EMBL/GenBank/DDBJ whole genome shotgun (WGS) entry which is preliminary data.</text>
</comment>
<protein>
    <recommendedName>
        <fullName evidence="5">HR-like lesion-inducer</fullName>
    </recommendedName>
</protein>
<gene>
    <name evidence="3" type="ORF">SO802_023192</name>
</gene>
<evidence type="ECO:0000313" key="4">
    <source>
        <dbReference type="Proteomes" id="UP001459277"/>
    </source>
</evidence>
<sequence>MAFASFLGRVLFASVFILSAYQEFSDFGLDGGLAAKAIGPKFDVFTKHVHSHVAMQVPDIEVKRLAAAAIALKGIGGIFFIFGSNLGAFLLILHQLIATPILYDFYNYESWNTEFTRLFIEFTQNVALLGALLFFVGMKNSIPRRQSKKKQLVRLLSDLFLDLASLSLLRLYISLRPREDNKSFIKNCERMAINAQT</sequence>
<dbReference type="Proteomes" id="UP001459277">
    <property type="component" value="Unassembled WGS sequence"/>
</dbReference>
<proteinExistence type="predicted"/>
<organism evidence="3 4">
    <name type="scientific">Lithocarpus litseifolius</name>
    <dbReference type="NCBI Taxonomy" id="425828"/>
    <lineage>
        <taxon>Eukaryota</taxon>
        <taxon>Viridiplantae</taxon>
        <taxon>Streptophyta</taxon>
        <taxon>Embryophyta</taxon>
        <taxon>Tracheophyta</taxon>
        <taxon>Spermatophyta</taxon>
        <taxon>Magnoliopsida</taxon>
        <taxon>eudicotyledons</taxon>
        <taxon>Gunneridae</taxon>
        <taxon>Pentapetalae</taxon>
        <taxon>rosids</taxon>
        <taxon>fabids</taxon>
        <taxon>Fagales</taxon>
        <taxon>Fagaceae</taxon>
        <taxon>Lithocarpus</taxon>
    </lineage>
</organism>
<dbReference type="AlphaFoldDB" id="A0AAW2C5M3"/>
<reference evidence="3 4" key="1">
    <citation type="submission" date="2024-01" db="EMBL/GenBank/DDBJ databases">
        <title>A telomere-to-telomere, gap-free genome of sweet tea (Lithocarpus litseifolius).</title>
        <authorList>
            <person name="Zhou J."/>
        </authorList>
    </citation>
    <scope>NUCLEOTIDE SEQUENCE [LARGE SCALE GENOMIC DNA]</scope>
    <source>
        <strain evidence="3">Zhou-2022a</strain>
        <tissue evidence="3">Leaf</tissue>
    </source>
</reference>
<keyword evidence="1" id="KW-0812">Transmembrane</keyword>
<name>A0AAW2C5M3_9ROSI</name>
<keyword evidence="1" id="KW-1133">Transmembrane helix</keyword>